<reference evidence="2" key="1">
    <citation type="journal article" date="2019" name="Int. J. Syst. Evol. Microbiol.">
        <title>The Global Catalogue of Microorganisms (GCM) 10K type strain sequencing project: providing services to taxonomists for standard genome sequencing and annotation.</title>
        <authorList>
            <consortium name="The Broad Institute Genomics Platform"/>
            <consortium name="The Broad Institute Genome Sequencing Center for Infectious Disease"/>
            <person name="Wu L."/>
            <person name="Ma J."/>
        </authorList>
    </citation>
    <scope>NUCLEOTIDE SEQUENCE [LARGE SCALE GENOMIC DNA]</scope>
    <source>
        <strain evidence="2">CGMCC 4.7304</strain>
    </source>
</reference>
<evidence type="ECO:0000313" key="1">
    <source>
        <dbReference type="EMBL" id="MFC5722561.1"/>
    </source>
</evidence>
<dbReference type="RefSeq" id="WP_390318113.1">
    <property type="nucleotide sequence ID" value="NZ_JBHSPB010000012.1"/>
</dbReference>
<evidence type="ECO:0000313" key="2">
    <source>
        <dbReference type="Proteomes" id="UP001596083"/>
    </source>
</evidence>
<gene>
    <name evidence="1" type="ORF">ACFP1Z_20540</name>
</gene>
<name>A0ABW0Z1G5_9ACTN</name>
<dbReference type="Proteomes" id="UP001596083">
    <property type="component" value="Unassembled WGS sequence"/>
</dbReference>
<accession>A0ABW0Z1G5</accession>
<proteinExistence type="predicted"/>
<protein>
    <submittedName>
        <fullName evidence="1">Uncharacterized protein</fullName>
    </submittedName>
</protein>
<sequence length="176" mass="19751">MERTGSQWVIGDPERHCGAHLKLTPEGIRPHAKGAQQELIPWSRFMELSLFVTARRWSSSRTVGALNDFLGSESGEDGIDSHGSCLRGMLRHPYEHWTGRFSHHERRYRTSEILLVDELVRQLTKAQATEQLGNADWLDQAVTRLAPERPGTPSGARRLVSRLLEADFKTAGVPSA</sequence>
<dbReference type="EMBL" id="JBHSPB010000012">
    <property type="protein sequence ID" value="MFC5722561.1"/>
    <property type="molecule type" value="Genomic_DNA"/>
</dbReference>
<keyword evidence="2" id="KW-1185">Reference proteome</keyword>
<organism evidence="1 2">
    <name type="scientific">Streptomyces gamaensis</name>
    <dbReference type="NCBI Taxonomy" id="1763542"/>
    <lineage>
        <taxon>Bacteria</taxon>
        <taxon>Bacillati</taxon>
        <taxon>Actinomycetota</taxon>
        <taxon>Actinomycetes</taxon>
        <taxon>Kitasatosporales</taxon>
        <taxon>Streptomycetaceae</taxon>
        <taxon>Streptomyces</taxon>
    </lineage>
</organism>
<comment type="caution">
    <text evidence="1">The sequence shown here is derived from an EMBL/GenBank/DDBJ whole genome shotgun (WGS) entry which is preliminary data.</text>
</comment>